<evidence type="ECO:0000313" key="11">
    <source>
        <dbReference type="Proteomes" id="UP000029074"/>
    </source>
</evidence>
<dbReference type="AlphaFoldDB" id="D1NW83"/>
<evidence type="ECO:0000259" key="7">
    <source>
        <dbReference type="Pfam" id="PF07282"/>
    </source>
</evidence>
<proteinExistence type="inferred from homology"/>
<evidence type="ECO:0000256" key="4">
    <source>
        <dbReference type="ARBA" id="ARBA00023172"/>
    </source>
</evidence>
<feature type="domain" description="Cas12f1-like TNB" evidence="7">
    <location>
        <begin position="375"/>
        <end position="441"/>
    </location>
</feature>
<evidence type="ECO:0000256" key="1">
    <source>
        <dbReference type="ARBA" id="ARBA00008761"/>
    </source>
</evidence>
<evidence type="ECO:0000256" key="2">
    <source>
        <dbReference type="ARBA" id="ARBA00022578"/>
    </source>
</evidence>
<reference evidence="9 11" key="2">
    <citation type="submission" date="2014-03" db="EMBL/GenBank/DDBJ databases">
        <title>Genomics of Bifidobacteria.</title>
        <authorList>
            <person name="Ventura M."/>
            <person name="Milani C."/>
            <person name="Lugli G.A."/>
        </authorList>
    </citation>
    <scope>NUCLEOTIDE SEQUENCE [LARGE SCALE GENOMIC DNA]</scope>
    <source>
        <strain evidence="9 11">LMG 11596</strain>
    </source>
</reference>
<dbReference type="EMBL" id="ABXB03000004">
    <property type="protein sequence ID" value="EFA22369.1"/>
    <property type="molecule type" value="Genomic_DNA"/>
</dbReference>
<dbReference type="eggNOG" id="COG0675">
    <property type="taxonomic scope" value="Bacteria"/>
</dbReference>
<dbReference type="Proteomes" id="UP000029074">
    <property type="component" value="Unassembled WGS sequence"/>
</dbReference>
<evidence type="ECO:0000259" key="6">
    <source>
        <dbReference type="Pfam" id="PF01385"/>
    </source>
</evidence>
<keyword evidence="3 8" id="KW-0238">DNA-binding</keyword>
<evidence type="ECO:0000256" key="5">
    <source>
        <dbReference type="SAM" id="MobiDB-lite"/>
    </source>
</evidence>
<dbReference type="InterPro" id="IPR010095">
    <property type="entry name" value="Cas12f1-like_TNB"/>
</dbReference>
<sequence>MKYGIIMGMSQKTVIERVDVQGAHIYLGMADDGSPMYSNDGNRVMQWLCDAWRFRFNANRSNRYIINKNKEKKPLSEHPDTRTVKTMRVECPWIAAVPTYVIQSPDRIENTQWFAAIARRKTNITHHRKAGRMPSFLSRKHDDHTFACWYNNGQNALFQQVNRNHGIVTIKGQNPKDYRDHGTRFTIRIHIRVSQPIRPYTGIRVNWTKRTLVFTNTPLPIKREQTGMAVGVDVGVAHAAAQSNGMFLDLPKTKLAKIDREIRRRQRAMARKANLSGKTRRQYVRDGVSQRYARERAKVADLYAKKHRIITDCYQKYTTGLVRDFEIVCVEALQTANMTRKATPKPDPNTPGHYLSNGQSRKRGLNRSMRNNALGMLRSMLEYKTKLEDTCTLVQVNPAYTSQTCFQCKHIDPRNRESQAAFQCVNCGHEDNADTNAALNILEAGLQHLASTDGAWHGISVQDMLNTLRGQHATLPCEPQHA</sequence>
<name>D1NW83_9BIFI</name>
<dbReference type="Pfam" id="PF01385">
    <property type="entry name" value="OrfB_IS605"/>
    <property type="match status" value="1"/>
</dbReference>
<keyword evidence="11" id="KW-1185">Reference proteome</keyword>
<dbReference type="GO" id="GO:0032196">
    <property type="term" value="P:transposition"/>
    <property type="evidence" value="ECO:0007669"/>
    <property type="project" value="UniProtKB-KW"/>
</dbReference>
<protein>
    <submittedName>
        <fullName evidence="8 9">Transposase</fullName>
    </submittedName>
</protein>
<dbReference type="STRING" id="561180.BIFGAL_04130"/>
<organism evidence="8 10">
    <name type="scientific">Bifidobacterium gallicum DSM 20093 = LMG 11596</name>
    <dbReference type="NCBI Taxonomy" id="561180"/>
    <lineage>
        <taxon>Bacteria</taxon>
        <taxon>Bacillati</taxon>
        <taxon>Actinomycetota</taxon>
        <taxon>Actinomycetes</taxon>
        <taxon>Bifidobacteriales</taxon>
        <taxon>Bifidobacteriaceae</taxon>
        <taxon>Bifidobacterium</taxon>
    </lineage>
</organism>
<dbReference type="Proteomes" id="UP000003656">
    <property type="component" value="Unassembled WGS sequence"/>
</dbReference>
<feature type="region of interest" description="Disordered" evidence="5">
    <location>
        <begin position="340"/>
        <end position="365"/>
    </location>
</feature>
<gene>
    <name evidence="9" type="ORF">BGLCM_0098</name>
    <name evidence="8" type="ORF">BIFGAL_04130</name>
</gene>
<dbReference type="EMBL" id="JGYW01000001">
    <property type="protein sequence ID" value="KFI60078.1"/>
    <property type="molecule type" value="Genomic_DNA"/>
</dbReference>
<feature type="domain" description="Probable transposase IS891/IS1136/IS1341" evidence="6">
    <location>
        <begin position="221"/>
        <end position="340"/>
    </location>
</feature>
<evidence type="ECO:0000313" key="9">
    <source>
        <dbReference type="EMBL" id="KFI60078.1"/>
    </source>
</evidence>
<keyword evidence="2" id="KW-0815">Transposition</keyword>
<comment type="similarity">
    <text evidence="1">In the C-terminal section; belongs to the transposase 35 family.</text>
</comment>
<evidence type="ECO:0000313" key="8">
    <source>
        <dbReference type="EMBL" id="EFA22369.1"/>
    </source>
</evidence>
<keyword evidence="4" id="KW-0233">DNA recombination</keyword>
<dbReference type="InterPro" id="IPR001959">
    <property type="entry name" value="Transposase"/>
</dbReference>
<evidence type="ECO:0000256" key="3">
    <source>
        <dbReference type="ARBA" id="ARBA00023125"/>
    </source>
</evidence>
<dbReference type="Pfam" id="PF07282">
    <property type="entry name" value="Cas12f1-like_TNB"/>
    <property type="match status" value="1"/>
</dbReference>
<dbReference type="NCBIfam" id="NF040570">
    <property type="entry name" value="guided_TnpB"/>
    <property type="match status" value="1"/>
</dbReference>
<comment type="caution">
    <text evidence="8">The sequence shown here is derived from an EMBL/GenBank/DDBJ whole genome shotgun (WGS) entry which is preliminary data.</text>
</comment>
<reference evidence="8 10" key="1">
    <citation type="submission" date="2009-11" db="EMBL/GenBank/DDBJ databases">
        <authorList>
            <person name="Weinstock G."/>
            <person name="Sodergren E."/>
            <person name="Clifton S."/>
            <person name="Fulton L."/>
            <person name="Fulton B."/>
            <person name="Courtney L."/>
            <person name="Fronick C."/>
            <person name="Harrison M."/>
            <person name="Strong C."/>
            <person name="Farmer C."/>
            <person name="Delahaunty K."/>
            <person name="Markovic C."/>
            <person name="Hall O."/>
            <person name="Minx P."/>
            <person name="Tomlinson C."/>
            <person name="Mitreva M."/>
            <person name="Nelson J."/>
            <person name="Hou S."/>
            <person name="Wollam A."/>
            <person name="Pepin K.H."/>
            <person name="Johnson M."/>
            <person name="Bhonagiri V."/>
            <person name="Nash W.E."/>
            <person name="Warren W."/>
            <person name="Chinwalla A."/>
            <person name="Mardis E.R."/>
            <person name="Wilson R.K."/>
        </authorList>
    </citation>
    <scope>NUCLEOTIDE SEQUENCE [LARGE SCALE GENOMIC DNA]</scope>
    <source>
        <strain evidence="8 10">DSM 20093</strain>
    </source>
</reference>
<dbReference type="GO" id="GO:0003677">
    <property type="term" value="F:DNA binding"/>
    <property type="evidence" value="ECO:0007669"/>
    <property type="project" value="UniProtKB-KW"/>
</dbReference>
<dbReference type="GO" id="GO:0006310">
    <property type="term" value="P:DNA recombination"/>
    <property type="evidence" value="ECO:0007669"/>
    <property type="project" value="UniProtKB-KW"/>
</dbReference>
<accession>D1NW83</accession>
<evidence type="ECO:0000313" key="10">
    <source>
        <dbReference type="Proteomes" id="UP000003656"/>
    </source>
</evidence>